<feature type="domain" description="AB hydrolase-1" evidence="3">
    <location>
        <begin position="60"/>
        <end position="201"/>
    </location>
</feature>
<feature type="domain" description="Nephrocystin 3-like N-terminal" evidence="5">
    <location>
        <begin position="339"/>
        <end position="501"/>
    </location>
</feature>
<dbReference type="InterPro" id="IPR056884">
    <property type="entry name" value="NPHP3-like_N"/>
</dbReference>
<dbReference type="Gene3D" id="2.130.10.10">
    <property type="entry name" value="YVTN repeat-like/Quinoprotein amine dehydrogenase"/>
    <property type="match status" value="3"/>
</dbReference>
<dbReference type="OrthoDB" id="194358at2759"/>
<dbReference type="Proteomes" id="UP000235672">
    <property type="component" value="Unassembled WGS sequence"/>
</dbReference>
<dbReference type="InterPro" id="IPR000073">
    <property type="entry name" value="AB_hydrolase_1"/>
</dbReference>
<reference evidence="6 7" key="1">
    <citation type="submission" date="2016-05" db="EMBL/GenBank/DDBJ databases">
        <title>A degradative enzymes factory behind the ericoid mycorrhizal symbiosis.</title>
        <authorList>
            <consortium name="DOE Joint Genome Institute"/>
            <person name="Martino E."/>
            <person name="Morin E."/>
            <person name="Grelet G."/>
            <person name="Kuo A."/>
            <person name="Kohler A."/>
            <person name="Daghino S."/>
            <person name="Barry K."/>
            <person name="Choi C."/>
            <person name="Cichocki N."/>
            <person name="Clum A."/>
            <person name="Copeland A."/>
            <person name="Hainaut M."/>
            <person name="Haridas S."/>
            <person name="Labutti K."/>
            <person name="Lindquist E."/>
            <person name="Lipzen A."/>
            <person name="Khouja H.-R."/>
            <person name="Murat C."/>
            <person name="Ohm R."/>
            <person name="Olson A."/>
            <person name="Spatafora J."/>
            <person name="Veneault-Fourrey C."/>
            <person name="Henrissat B."/>
            <person name="Grigoriev I."/>
            <person name="Martin F."/>
            <person name="Perotto S."/>
        </authorList>
    </citation>
    <scope>NUCLEOTIDE SEQUENCE [LARGE SCALE GENOMIC DNA]</scope>
    <source>
        <strain evidence="6 7">UAMH 7357</strain>
    </source>
</reference>
<dbReference type="SMART" id="SM00320">
    <property type="entry name" value="WD40"/>
    <property type="match status" value="6"/>
</dbReference>
<protein>
    <submittedName>
        <fullName evidence="6">Uncharacterized protein</fullName>
    </submittedName>
</protein>
<evidence type="ECO:0000256" key="1">
    <source>
        <dbReference type="ARBA" id="ARBA00022737"/>
    </source>
</evidence>
<dbReference type="PANTHER" id="PTHR10039:SF16">
    <property type="entry name" value="GPI INOSITOL-DEACYLASE"/>
    <property type="match status" value="1"/>
</dbReference>
<name>A0A2J6Q7L0_9HELO</name>
<feature type="region of interest" description="Disordered" evidence="2">
    <location>
        <begin position="1"/>
        <end position="20"/>
    </location>
</feature>
<gene>
    <name evidence="6" type="ORF">NA56DRAFT_658158</name>
</gene>
<dbReference type="Gene3D" id="3.40.50.1820">
    <property type="entry name" value="alpha/beta hydrolase"/>
    <property type="match status" value="1"/>
</dbReference>
<dbReference type="InterPro" id="IPR054471">
    <property type="entry name" value="GPIID_WHD"/>
</dbReference>
<sequence>MEPKKTATGISSSSGSSSGRSFISRTFTIGKNPSSSRDSAKGPFGLTTLFEKCQPVVVHLVFVHGLGGGSESTWTHSAGPFWPRDWLPLEPDFQDVAVHTFGYNSNFKKSSNLDIHDFSKSLLANLQDCPSLLHSPSPIILVGHSMGGLVIKKAFILAKQISLYKDIATLVHGIFFLATPHQGSNLAETLGKILRATPGARPFLKDLRRNSQAVKSINEEFPQYSQDLQLQSFYETKPLSLVLGIIVPKENAVLGYENERPALLNGDHRSICKFDSPYDTNYKTLRNALARTISEIRKKLSRSRQEPDIEGERILNASLEVKEAPEDDLLRTTSDRLPGSCQWLHDQKGFAAWHQSEQRPPIFWMQAKPATGKSFVCGYLIDHLKHQGLNCCYYFFQHGDRTKSSIPAFLKSMAWQLASIFPEVRQVVISVCRNDESLCRAADYRVMWRKLWLEGILKVTMKGRVYWVIDALDECYWHLDLVGLLIKIQALSSIRIFTTCRQRYDSTATPLLVNCQSISIEDTQRDISKYLDDHSNELPVDNATQRQAITGQILSKSSGCFLWAHIVLQRLKTVHTSQEIRAVLDEIPSEMNDLYARILVSLSSPSRWLAIPILTWVVCGIRPLSIEEVQCALEMEIKDKIASIQGAIHQHCNELVYIDQQSQVRILHSSARDFLLRSGAVSDDLAGFIEKQEGHTRLATTCFDYLNSVDMKARNQRKLSATKINRSPFANYACKAVFEHVNEASSSDDEILRKLATFLSSTNVLSWIEHLAQSSDLETLLRAGQSLKTFLRRRSRTNLLLGDEVIMLDAWATDLVKLVIKFGAQLLAEPSTIFNLVPAFCPRDTAPNRQFAAGNKEIISVVGLSTASWDDCLCTIVLQKPSNNDKSGTERLRALGTSEKYFAIGTSAGKVAIYNESTCLEERVFSHDASVHMLQFSVDGSLLVTASFRKIRIWNCHTWEQKWEFPIVKDILALTFADGDRLLLVALKNNQLIVWSLLDGEITSTSNWIEKLDEEYYDVFRGKFPNFAAFNLEFDILAIAYRAQDLLIWDFEENTYKFYNKEVGLTNPKTQPMVSVQALAFSRLPGISLLAAQYNTGEMTLFNTVTGKVKATTNTTAQDLVSSPDGRTLAGSDVHGTIELWDFETLKYLYRIKAQDYGISALSFNYNNSRLLDIRGRGRQCRVWEPAALYRRDIEQGSGKSLSSFNDGLEGELYSWKDENLITSLTCKGDSDIFFVGKQDGSVSVYSTKDGLPISHSALVKHGNGILALYYDNSSSRLTSTDSAGRLMLHEIYQRGKEWLATLLFDHRGDGVSVEQFLCNPGTTKMLICSAQQDTLYSDNGVPIKSIEWEDRETFEWGQHPSDPKQLLLFSGGLAHVYSWDSFDRLTNPEGILLTGSIIPELRVQSLSSCFGGTVIIAKFSDPNNRSKSRFFFFPSSDFTETSDSTAPILDFQNLANDIENIIGSHGQRLIFLHRDGWICSTTGDTFRPDLCAHYFAPPTDWLKTNDALIIDIAAAAEILFVKRDEVAIIKRGLERTFTLRTV</sequence>
<evidence type="ECO:0000259" key="5">
    <source>
        <dbReference type="Pfam" id="PF24883"/>
    </source>
</evidence>
<feature type="compositionally biased region" description="Low complexity" evidence="2">
    <location>
        <begin position="10"/>
        <end position="20"/>
    </location>
</feature>
<feature type="domain" description="GPI inositol-deacylase winged helix" evidence="4">
    <location>
        <begin position="606"/>
        <end position="683"/>
    </location>
</feature>
<evidence type="ECO:0000256" key="2">
    <source>
        <dbReference type="SAM" id="MobiDB-lite"/>
    </source>
</evidence>
<dbReference type="InterPro" id="IPR029058">
    <property type="entry name" value="AB_hydrolase_fold"/>
</dbReference>
<dbReference type="EMBL" id="KZ613478">
    <property type="protein sequence ID" value="PMD22235.1"/>
    <property type="molecule type" value="Genomic_DNA"/>
</dbReference>
<dbReference type="Pfam" id="PF12697">
    <property type="entry name" value="Abhydrolase_6"/>
    <property type="match status" value="1"/>
</dbReference>
<proteinExistence type="predicted"/>
<evidence type="ECO:0000313" key="7">
    <source>
        <dbReference type="Proteomes" id="UP000235672"/>
    </source>
</evidence>
<dbReference type="SUPFAM" id="SSF50978">
    <property type="entry name" value="WD40 repeat-like"/>
    <property type="match status" value="2"/>
</dbReference>
<dbReference type="Pfam" id="PF24883">
    <property type="entry name" value="NPHP3_N"/>
    <property type="match status" value="1"/>
</dbReference>
<dbReference type="InterPro" id="IPR036322">
    <property type="entry name" value="WD40_repeat_dom_sf"/>
</dbReference>
<keyword evidence="1" id="KW-0677">Repeat</keyword>
<evidence type="ECO:0000259" key="4">
    <source>
        <dbReference type="Pfam" id="PF22939"/>
    </source>
</evidence>
<evidence type="ECO:0000313" key="6">
    <source>
        <dbReference type="EMBL" id="PMD22235.1"/>
    </source>
</evidence>
<dbReference type="SUPFAM" id="SSF53474">
    <property type="entry name" value="alpha/beta-Hydrolases"/>
    <property type="match status" value="1"/>
</dbReference>
<dbReference type="InterPro" id="IPR015943">
    <property type="entry name" value="WD40/YVTN_repeat-like_dom_sf"/>
</dbReference>
<dbReference type="InterPro" id="IPR001680">
    <property type="entry name" value="WD40_rpt"/>
</dbReference>
<dbReference type="Pfam" id="PF22939">
    <property type="entry name" value="WHD_GPIID"/>
    <property type="match status" value="1"/>
</dbReference>
<dbReference type="PANTHER" id="PTHR10039">
    <property type="entry name" value="AMELOGENIN"/>
    <property type="match status" value="1"/>
</dbReference>
<evidence type="ECO:0000259" key="3">
    <source>
        <dbReference type="Pfam" id="PF12697"/>
    </source>
</evidence>
<organism evidence="6 7">
    <name type="scientific">Hyaloscypha hepaticicola</name>
    <dbReference type="NCBI Taxonomy" id="2082293"/>
    <lineage>
        <taxon>Eukaryota</taxon>
        <taxon>Fungi</taxon>
        <taxon>Dikarya</taxon>
        <taxon>Ascomycota</taxon>
        <taxon>Pezizomycotina</taxon>
        <taxon>Leotiomycetes</taxon>
        <taxon>Helotiales</taxon>
        <taxon>Hyaloscyphaceae</taxon>
        <taxon>Hyaloscypha</taxon>
    </lineage>
</organism>
<accession>A0A2J6Q7L0</accession>
<keyword evidence="7" id="KW-1185">Reference proteome</keyword>